<dbReference type="SUPFAM" id="SSF48452">
    <property type="entry name" value="TPR-like"/>
    <property type="match status" value="2"/>
</dbReference>
<dbReference type="AlphaFoldDB" id="A0A9D8PQA9"/>
<evidence type="ECO:0000313" key="3">
    <source>
        <dbReference type="EMBL" id="MBN1573782.1"/>
    </source>
</evidence>
<sequence>MKRVRFRPFATNRSVGAIVALVASAVVAFSPGGAAAEEEWLRRELLSGINRIYNLDIVGGERVFLGISKKAPENPAPWIYRAMARMSYPPRDGDKFDSKEGDILKLLDTGIALSEKSIEGLKGEDLGRAKLLMATAHALKAELFLRQKRYLKSVEYGFRSVKYLDEAREISPNDPDILYAVGLLKYGSANVPNVLRPFLSLVELRPDKELGLSYIRMGAERGIYSAGGAKFFLMLISVSELEDYKTAAKLGKELVGRYPNNPEVYFPYAYALSEIGDYEGAFMVVDEFKAKARAATPYFDDAQKGRLHHLVGKVLMDLGRLDEAGDELEKALVVTDGNYDWVRPLALARLGMIHDLRGEREEALKRYREAVDTGIEGAGKALAEKYMKEPYSKEGVKGGEKPDVKEKGGGASSGPFKSGKGRSGF</sequence>
<feature type="chain" id="PRO_5038520315" evidence="2">
    <location>
        <begin position="29"/>
        <end position="425"/>
    </location>
</feature>
<reference evidence="3" key="1">
    <citation type="journal article" date="2021" name="Environ. Microbiol.">
        <title>Genomic characterization of three novel Desulfobacterota classes expand the metabolic and phylogenetic diversity of the phylum.</title>
        <authorList>
            <person name="Murphy C.L."/>
            <person name="Biggerstaff J."/>
            <person name="Eichhorn A."/>
            <person name="Ewing E."/>
            <person name="Shahan R."/>
            <person name="Soriano D."/>
            <person name="Stewart S."/>
            <person name="VanMol K."/>
            <person name="Walker R."/>
            <person name="Walters P."/>
            <person name="Elshahed M.S."/>
            <person name="Youssef N.H."/>
        </authorList>
    </citation>
    <scope>NUCLEOTIDE SEQUENCE</scope>
    <source>
        <strain evidence="3">Zod_Metabat.24</strain>
    </source>
</reference>
<feature type="compositionally biased region" description="Basic and acidic residues" evidence="1">
    <location>
        <begin position="391"/>
        <end position="408"/>
    </location>
</feature>
<evidence type="ECO:0000256" key="2">
    <source>
        <dbReference type="SAM" id="SignalP"/>
    </source>
</evidence>
<feature type="signal peptide" evidence="2">
    <location>
        <begin position="1"/>
        <end position="28"/>
    </location>
</feature>
<gene>
    <name evidence="3" type="ORF">JW984_11355</name>
</gene>
<dbReference type="InterPro" id="IPR019734">
    <property type="entry name" value="TPR_rpt"/>
</dbReference>
<evidence type="ECO:0000256" key="1">
    <source>
        <dbReference type="SAM" id="MobiDB-lite"/>
    </source>
</evidence>
<keyword evidence="2" id="KW-0732">Signal</keyword>
<dbReference type="InterPro" id="IPR011990">
    <property type="entry name" value="TPR-like_helical_dom_sf"/>
</dbReference>
<evidence type="ECO:0000313" key="4">
    <source>
        <dbReference type="Proteomes" id="UP000809273"/>
    </source>
</evidence>
<proteinExistence type="predicted"/>
<reference evidence="3" key="2">
    <citation type="submission" date="2021-01" db="EMBL/GenBank/DDBJ databases">
        <authorList>
            <person name="Hahn C.R."/>
            <person name="Youssef N.H."/>
            <person name="Elshahed M."/>
        </authorList>
    </citation>
    <scope>NUCLEOTIDE SEQUENCE</scope>
    <source>
        <strain evidence="3">Zod_Metabat.24</strain>
    </source>
</reference>
<dbReference type="EMBL" id="JAFGIX010000055">
    <property type="protein sequence ID" value="MBN1573782.1"/>
    <property type="molecule type" value="Genomic_DNA"/>
</dbReference>
<accession>A0A9D8PQA9</accession>
<feature type="region of interest" description="Disordered" evidence="1">
    <location>
        <begin position="391"/>
        <end position="425"/>
    </location>
</feature>
<protein>
    <submittedName>
        <fullName evidence="3">Tetratricopeptide repeat protein</fullName>
    </submittedName>
</protein>
<organism evidence="3 4">
    <name type="scientific">Candidatus Zymogenus saltonus</name>
    <dbReference type="NCBI Taxonomy" id="2844893"/>
    <lineage>
        <taxon>Bacteria</taxon>
        <taxon>Deltaproteobacteria</taxon>
        <taxon>Candidatus Zymogenia</taxon>
        <taxon>Candidatus Zymogeniales</taxon>
        <taxon>Candidatus Zymogenaceae</taxon>
        <taxon>Candidatus Zymogenus</taxon>
    </lineage>
</organism>
<dbReference type="Gene3D" id="1.25.40.10">
    <property type="entry name" value="Tetratricopeptide repeat domain"/>
    <property type="match status" value="1"/>
</dbReference>
<dbReference type="Proteomes" id="UP000809273">
    <property type="component" value="Unassembled WGS sequence"/>
</dbReference>
<name>A0A9D8PQA9_9DELT</name>
<dbReference type="Pfam" id="PF13181">
    <property type="entry name" value="TPR_8"/>
    <property type="match status" value="1"/>
</dbReference>
<comment type="caution">
    <text evidence="3">The sequence shown here is derived from an EMBL/GenBank/DDBJ whole genome shotgun (WGS) entry which is preliminary data.</text>
</comment>